<evidence type="ECO:0000256" key="4">
    <source>
        <dbReference type="HAMAP-Rule" id="MF_01925"/>
    </source>
</evidence>
<dbReference type="GO" id="GO:0004735">
    <property type="term" value="F:pyrroline-5-carboxylate reductase activity"/>
    <property type="evidence" value="ECO:0007669"/>
    <property type="project" value="UniProtKB-UniRule"/>
</dbReference>
<dbReference type="NCBIfam" id="TIGR00112">
    <property type="entry name" value="proC"/>
    <property type="match status" value="1"/>
</dbReference>
<dbReference type="GO" id="GO:0055129">
    <property type="term" value="P:L-proline biosynthetic process"/>
    <property type="evidence" value="ECO:0007669"/>
    <property type="project" value="UniProtKB-UniRule"/>
</dbReference>
<reference evidence="9 10" key="1">
    <citation type="submission" date="2019-12" db="EMBL/GenBank/DDBJ databases">
        <title>Genomic-based taxomic classification of the family Erythrobacteraceae.</title>
        <authorList>
            <person name="Xu L."/>
        </authorList>
    </citation>
    <scope>NUCLEOTIDE SEQUENCE [LARGE SCALE GENOMIC DNA]</scope>
    <source>
        <strain evidence="9 10">MCCC 1A09962</strain>
    </source>
</reference>
<keyword evidence="2 4" id="KW-0521">NADP</keyword>
<dbReference type="HAMAP" id="MF_01925">
    <property type="entry name" value="P5C_reductase"/>
    <property type="match status" value="1"/>
</dbReference>
<keyword evidence="4 6" id="KW-0641">Proline biosynthesis</keyword>
<dbReference type="PROSITE" id="PS00521">
    <property type="entry name" value="P5CR"/>
    <property type="match status" value="1"/>
</dbReference>
<dbReference type="InterPro" id="IPR000304">
    <property type="entry name" value="Pyrroline-COOH_reductase"/>
</dbReference>
<dbReference type="SUPFAM" id="SSF48179">
    <property type="entry name" value="6-phosphogluconate dehydrogenase C-terminal domain-like"/>
    <property type="match status" value="1"/>
</dbReference>
<comment type="similarity">
    <text evidence="1 4 6">Belongs to the pyrroline-5-carboxylate reductase family.</text>
</comment>
<keyword evidence="10" id="KW-1185">Reference proteome</keyword>
<dbReference type="OrthoDB" id="9805754at2"/>
<dbReference type="GO" id="GO:0005737">
    <property type="term" value="C:cytoplasm"/>
    <property type="evidence" value="ECO:0007669"/>
    <property type="project" value="UniProtKB-SubCell"/>
</dbReference>
<protein>
    <recommendedName>
        <fullName evidence="4 5">Pyrroline-5-carboxylate reductase</fullName>
        <shortName evidence="4">P5C reductase</shortName>
        <shortName evidence="4">P5CR</shortName>
        <ecNumber evidence="4 5">1.5.1.2</ecNumber>
    </recommendedName>
    <alternativeName>
        <fullName evidence="4">PCA reductase</fullName>
    </alternativeName>
</protein>
<comment type="caution">
    <text evidence="9">The sequence shown here is derived from an EMBL/GenBank/DDBJ whole genome shotgun (WGS) entry which is preliminary data.</text>
</comment>
<evidence type="ECO:0000313" key="9">
    <source>
        <dbReference type="EMBL" id="MXO84712.1"/>
    </source>
</evidence>
<dbReference type="UniPathway" id="UPA00098">
    <property type="reaction ID" value="UER00361"/>
</dbReference>
<evidence type="ECO:0000256" key="2">
    <source>
        <dbReference type="ARBA" id="ARBA00022857"/>
    </source>
</evidence>
<feature type="domain" description="Pyrroline-5-carboxylate reductase catalytic N-terminal" evidence="7">
    <location>
        <begin position="8"/>
        <end position="92"/>
    </location>
</feature>
<evidence type="ECO:0000256" key="5">
    <source>
        <dbReference type="NCBIfam" id="TIGR00112"/>
    </source>
</evidence>
<dbReference type="InterPro" id="IPR036291">
    <property type="entry name" value="NAD(P)-bd_dom_sf"/>
</dbReference>
<comment type="subcellular location">
    <subcellularLocation>
        <location evidence="4">Cytoplasm</location>
    </subcellularLocation>
</comment>
<dbReference type="Gene3D" id="1.10.3730.10">
    <property type="entry name" value="ProC C-terminal domain-like"/>
    <property type="match status" value="1"/>
</dbReference>
<dbReference type="SUPFAM" id="SSF51735">
    <property type="entry name" value="NAD(P)-binding Rossmann-fold domains"/>
    <property type="match status" value="1"/>
</dbReference>
<dbReference type="Proteomes" id="UP000433104">
    <property type="component" value="Unassembled WGS sequence"/>
</dbReference>
<dbReference type="PANTHER" id="PTHR11645">
    <property type="entry name" value="PYRROLINE-5-CARBOXYLATE REDUCTASE"/>
    <property type="match status" value="1"/>
</dbReference>
<dbReference type="PIRSF" id="PIRSF000193">
    <property type="entry name" value="Pyrrol-5-carb_rd"/>
    <property type="match status" value="1"/>
</dbReference>
<dbReference type="Gene3D" id="3.40.50.720">
    <property type="entry name" value="NAD(P)-binding Rossmann-like Domain"/>
    <property type="match status" value="1"/>
</dbReference>
<sequence length="268" mass="27800">MTFDNILVAGYGAMASAMVEGWIAAGIPPGTFTIYNPRKKSAPEGTHFTLDVPATPFDAVLLGFKPHMLADVAPDLAPSVSGQTVILSVLAGIELATLKQAFPKAGGVVRFMPNLAIALGKSPNALLADGLTERQREQVTALGRAGGTAEWLEDESQFDLVTALAGSGPGFVYRFIDALAAGAAAQGLSQEQAQRLAVQMVEGAAALAASSQLSPGELAARVASPGGMTQKGLDVLDQNDALNELVENCLVAARNRGRQMAEEARAKE</sequence>
<dbReference type="EC" id="1.5.1.2" evidence="4 5"/>
<comment type="catalytic activity">
    <reaction evidence="4 6">
        <text>L-proline + NADP(+) = (S)-1-pyrroline-5-carboxylate + NADPH + 2 H(+)</text>
        <dbReference type="Rhea" id="RHEA:14109"/>
        <dbReference type="ChEBI" id="CHEBI:15378"/>
        <dbReference type="ChEBI" id="CHEBI:17388"/>
        <dbReference type="ChEBI" id="CHEBI:57783"/>
        <dbReference type="ChEBI" id="CHEBI:58349"/>
        <dbReference type="ChEBI" id="CHEBI:60039"/>
        <dbReference type="EC" id="1.5.1.2"/>
    </reaction>
</comment>
<dbReference type="FunFam" id="1.10.3730.10:FF:000001">
    <property type="entry name" value="Pyrroline-5-carboxylate reductase"/>
    <property type="match status" value="1"/>
</dbReference>
<dbReference type="InterPro" id="IPR053790">
    <property type="entry name" value="P5CR-like_CS"/>
</dbReference>
<evidence type="ECO:0000313" key="10">
    <source>
        <dbReference type="Proteomes" id="UP000433104"/>
    </source>
</evidence>
<dbReference type="Pfam" id="PF03807">
    <property type="entry name" value="F420_oxidored"/>
    <property type="match status" value="1"/>
</dbReference>
<evidence type="ECO:0000259" key="8">
    <source>
        <dbReference type="Pfam" id="PF14748"/>
    </source>
</evidence>
<gene>
    <name evidence="4 9" type="primary">proC</name>
    <name evidence="9" type="ORF">GRI38_01510</name>
</gene>
<dbReference type="InterPro" id="IPR008927">
    <property type="entry name" value="6-PGluconate_DH-like_C_sf"/>
</dbReference>
<accession>A0A844ZBQ6</accession>
<feature type="domain" description="Pyrroline-5-carboxylate reductase dimerisation" evidence="8">
    <location>
        <begin position="155"/>
        <end position="260"/>
    </location>
</feature>
<organism evidence="9 10">
    <name type="scientific">Parapontixanthobacter aurantiacus</name>
    <dbReference type="NCBI Taxonomy" id="1463599"/>
    <lineage>
        <taxon>Bacteria</taxon>
        <taxon>Pseudomonadati</taxon>
        <taxon>Pseudomonadota</taxon>
        <taxon>Alphaproteobacteria</taxon>
        <taxon>Sphingomonadales</taxon>
        <taxon>Erythrobacteraceae</taxon>
        <taxon>Parapontixanthobacter</taxon>
    </lineage>
</organism>
<comment type="function">
    <text evidence="4">Catalyzes the reduction of 1-pyrroline-5-carboxylate (PCA) to L-proline.</text>
</comment>
<keyword evidence="4" id="KW-0963">Cytoplasm</keyword>
<evidence type="ECO:0000256" key="3">
    <source>
        <dbReference type="ARBA" id="ARBA00023002"/>
    </source>
</evidence>
<comment type="catalytic activity">
    <reaction evidence="4">
        <text>L-proline + NAD(+) = (S)-1-pyrroline-5-carboxylate + NADH + 2 H(+)</text>
        <dbReference type="Rhea" id="RHEA:14105"/>
        <dbReference type="ChEBI" id="CHEBI:15378"/>
        <dbReference type="ChEBI" id="CHEBI:17388"/>
        <dbReference type="ChEBI" id="CHEBI:57540"/>
        <dbReference type="ChEBI" id="CHEBI:57945"/>
        <dbReference type="ChEBI" id="CHEBI:60039"/>
        <dbReference type="EC" id="1.5.1.2"/>
    </reaction>
</comment>
<dbReference type="RefSeq" id="WP_160682397.1">
    <property type="nucleotide sequence ID" value="NZ_WTYW01000001.1"/>
</dbReference>
<comment type="pathway">
    <text evidence="4 6">Amino-acid biosynthesis; L-proline biosynthesis; L-proline from L-glutamate 5-semialdehyde: step 1/1.</text>
</comment>
<dbReference type="InterPro" id="IPR029036">
    <property type="entry name" value="P5CR_dimer"/>
</dbReference>
<dbReference type="Pfam" id="PF14748">
    <property type="entry name" value="P5CR_dimer"/>
    <property type="match status" value="1"/>
</dbReference>
<evidence type="ECO:0000256" key="6">
    <source>
        <dbReference type="RuleBase" id="RU003903"/>
    </source>
</evidence>
<name>A0A844ZBQ6_9SPHN</name>
<dbReference type="PANTHER" id="PTHR11645:SF0">
    <property type="entry name" value="PYRROLINE-5-CARBOXYLATE REDUCTASE 3"/>
    <property type="match status" value="1"/>
</dbReference>
<evidence type="ECO:0000259" key="7">
    <source>
        <dbReference type="Pfam" id="PF03807"/>
    </source>
</evidence>
<keyword evidence="4 6" id="KW-0028">Amino-acid biosynthesis</keyword>
<evidence type="ECO:0000256" key="1">
    <source>
        <dbReference type="ARBA" id="ARBA00005525"/>
    </source>
</evidence>
<proteinExistence type="inferred from homology"/>
<dbReference type="InterPro" id="IPR028939">
    <property type="entry name" value="P5C_Rdtase_cat_N"/>
</dbReference>
<dbReference type="EMBL" id="WTYW01000001">
    <property type="protein sequence ID" value="MXO84712.1"/>
    <property type="molecule type" value="Genomic_DNA"/>
</dbReference>
<keyword evidence="3 4" id="KW-0560">Oxidoreductase</keyword>
<dbReference type="AlphaFoldDB" id="A0A844ZBQ6"/>